<keyword evidence="1" id="KW-0812">Transmembrane</keyword>
<accession>A0ABU6LPR7</accession>
<dbReference type="EMBL" id="JAYXNZ010000002">
    <property type="protein sequence ID" value="MEC7051359.1"/>
    <property type="molecule type" value="Genomic_DNA"/>
</dbReference>
<dbReference type="Proteomes" id="UP001353952">
    <property type="component" value="Unassembled WGS sequence"/>
</dbReference>
<organism evidence="2 3">
    <name type="scientific">Streptomyces violaceochromogenes</name>
    <dbReference type="NCBI Taxonomy" id="67377"/>
    <lineage>
        <taxon>Bacteria</taxon>
        <taxon>Bacillati</taxon>
        <taxon>Actinomycetota</taxon>
        <taxon>Actinomycetes</taxon>
        <taxon>Kitasatosporales</taxon>
        <taxon>Streptomycetaceae</taxon>
        <taxon>Streptomyces</taxon>
    </lineage>
</organism>
<name>A0ABU6LPR7_9ACTN</name>
<evidence type="ECO:0000313" key="2">
    <source>
        <dbReference type="EMBL" id="MEC7051359.1"/>
    </source>
</evidence>
<feature type="transmembrane region" description="Helical" evidence="1">
    <location>
        <begin position="72"/>
        <end position="94"/>
    </location>
</feature>
<protein>
    <submittedName>
        <fullName evidence="2">Uncharacterized protein</fullName>
    </submittedName>
</protein>
<sequence>MFIFVPLNHGAQAFREVRPCQHPTMYKELAVTVAVVLLAVAVVTVVALMAAAGAATLVRLDGGTWPSALTRAALTFTAAITLATAVTAALTPLLT</sequence>
<keyword evidence="3" id="KW-1185">Reference proteome</keyword>
<evidence type="ECO:0000313" key="3">
    <source>
        <dbReference type="Proteomes" id="UP001353952"/>
    </source>
</evidence>
<reference evidence="2 3" key="1">
    <citation type="submission" date="2024-01" db="EMBL/GenBank/DDBJ databases">
        <title>Genome analysis.</title>
        <authorList>
            <person name="Zhang K."/>
        </authorList>
    </citation>
    <scope>NUCLEOTIDE SEQUENCE [LARGE SCALE GENOMIC DNA]</scope>
    <source>
        <strain evidence="2 3">CGMCC 4.1753</strain>
    </source>
</reference>
<keyword evidence="1" id="KW-0472">Membrane</keyword>
<dbReference type="RefSeq" id="WP_191848638.1">
    <property type="nucleotide sequence ID" value="NZ_BMUO01000015.1"/>
</dbReference>
<evidence type="ECO:0000256" key="1">
    <source>
        <dbReference type="SAM" id="Phobius"/>
    </source>
</evidence>
<proteinExistence type="predicted"/>
<gene>
    <name evidence="2" type="ORF">RFN57_03430</name>
</gene>
<keyword evidence="1" id="KW-1133">Transmembrane helix</keyword>
<feature type="transmembrane region" description="Helical" evidence="1">
    <location>
        <begin position="29"/>
        <end position="52"/>
    </location>
</feature>
<comment type="caution">
    <text evidence="2">The sequence shown here is derived from an EMBL/GenBank/DDBJ whole genome shotgun (WGS) entry which is preliminary data.</text>
</comment>